<dbReference type="EMBL" id="JAGEOK010000007">
    <property type="protein sequence ID" value="MBO2438330.1"/>
    <property type="molecule type" value="Genomic_DNA"/>
</dbReference>
<evidence type="ECO:0000256" key="1">
    <source>
        <dbReference type="SAM" id="Phobius"/>
    </source>
</evidence>
<evidence type="ECO:0008006" key="4">
    <source>
        <dbReference type="Google" id="ProtNLM"/>
    </source>
</evidence>
<sequence>MAQSKTTGAGVVLTGRRTRVWVEQGALHWKRGRTTVVVPGTRIRKVEAAERSLAVLLFADAQADAALTVRHRNGDAVAALGAEIEAIISDPGPSGDGQPIRRHSARPWPLRTAAGLRDRVLHGGPWWRRALWYVLLGFPLAVWLPVEPGFLGLVAWSLLPAGVAFLRLWIVMAELDTRWVIRRRGITVRARYERDPHGEADHDHIVRFRTLEGREVTAHPATRGCREEIGYDPEDPSRVLAPTRVAWLGIALAAFMLTGIWGVALSIPAAIWLIRLLALPF</sequence>
<protein>
    <recommendedName>
        <fullName evidence="4">PH domain-containing protein</fullName>
    </recommendedName>
</protein>
<evidence type="ECO:0000313" key="2">
    <source>
        <dbReference type="EMBL" id="MBO2438330.1"/>
    </source>
</evidence>
<feature type="transmembrane region" description="Helical" evidence="1">
    <location>
        <begin position="245"/>
        <end position="274"/>
    </location>
</feature>
<gene>
    <name evidence="2" type="ORF">J4557_12465</name>
</gene>
<keyword evidence="1" id="KW-1133">Transmembrane helix</keyword>
<accession>A0ABS3QWH5</accession>
<keyword evidence="1" id="KW-0472">Membrane</keyword>
<dbReference type="Proteomes" id="UP000666915">
    <property type="component" value="Unassembled WGS sequence"/>
</dbReference>
<comment type="caution">
    <text evidence="2">The sequence shown here is derived from an EMBL/GenBank/DDBJ whole genome shotgun (WGS) entry which is preliminary data.</text>
</comment>
<dbReference type="RefSeq" id="WP_208266653.1">
    <property type="nucleotide sequence ID" value="NZ_BAAAGM010000083.1"/>
</dbReference>
<keyword evidence="1" id="KW-0812">Transmembrane</keyword>
<reference evidence="2 3" key="1">
    <citation type="submission" date="2021-03" db="EMBL/GenBank/DDBJ databases">
        <authorList>
            <person name="Kanchanasin P."/>
            <person name="Saeng-In P."/>
            <person name="Phongsopitanun W."/>
            <person name="Yuki M."/>
            <person name="Kudo T."/>
            <person name="Ohkuma M."/>
            <person name="Tanasupawat S."/>
        </authorList>
    </citation>
    <scope>NUCLEOTIDE SEQUENCE [LARGE SCALE GENOMIC DNA]</scope>
    <source>
        <strain evidence="2 3">L46</strain>
    </source>
</reference>
<feature type="transmembrane region" description="Helical" evidence="1">
    <location>
        <begin position="150"/>
        <end position="173"/>
    </location>
</feature>
<keyword evidence="3" id="KW-1185">Reference proteome</keyword>
<evidence type="ECO:0000313" key="3">
    <source>
        <dbReference type="Proteomes" id="UP000666915"/>
    </source>
</evidence>
<proteinExistence type="predicted"/>
<name>A0ABS3QWH5_9ACTN</name>
<feature type="transmembrane region" description="Helical" evidence="1">
    <location>
        <begin position="126"/>
        <end position="144"/>
    </location>
</feature>
<organism evidence="2 3">
    <name type="scientific">Actinomadura nitritigenes</name>
    <dbReference type="NCBI Taxonomy" id="134602"/>
    <lineage>
        <taxon>Bacteria</taxon>
        <taxon>Bacillati</taxon>
        <taxon>Actinomycetota</taxon>
        <taxon>Actinomycetes</taxon>
        <taxon>Streptosporangiales</taxon>
        <taxon>Thermomonosporaceae</taxon>
        <taxon>Actinomadura</taxon>
    </lineage>
</organism>